<dbReference type="Gene3D" id="3.40.50.1820">
    <property type="entry name" value="alpha/beta hydrolase"/>
    <property type="match status" value="1"/>
</dbReference>
<dbReference type="GO" id="GO:0008236">
    <property type="term" value="F:serine-type peptidase activity"/>
    <property type="evidence" value="ECO:0007669"/>
    <property type="project" value="InterPro"/>
</dbReference>
<proteinExistence type="predicted"/>
<protein>
    <recommendedName>
        <fullName evidence="2">Peptidase S9 prolyl oligopeptidase catalytic domain-containing protein</fullName>
    </recommendedName>
</protein>
<dbReference type="PANTHER" id="PTHR43056">
    <property type="entry name" value="PEPTIDASE S9 PROLYL OLIGOPEPTIDASE"/>
    <property type="match status" value="1"/>
</dbReference>
<dbReference type="EMBL" id="JAJFAZ020000001">
    <property type="protein sequence ID" value="KAI5354550.1"/>
    <property type="molecule type" value="Genomic_DNA"/>
</dbReference>
<gene>
    <name evidence="3" type="ORF">L3X38_007445</name>
</gene>
<dbReference type="InterPro" id="IPR050585">
    <property type="entry name" value="Xaa-Pro_dipeptidyl-ppase/CocE"/>
</dbReference>
<dbReference type="InterPro" id="IPR001375">
    <property type="entry name" value="Peptidase_S9_cat"/>
</dbReference>
<evidence type="ECO:0000313" key="3">
    <source>
        <dbReference type="EMBL" id="KAI5354550.1"/>
    </source>
</evidence>
<dbReference type="InterPro" id="IPR029058">
    <property type="entry name" value="AB_hydrolase_fold"/>
</dbReference>
<accession>A0AAD4ZUJ4</accession>
<feature type="compositionally biased region" description="Polar residues" evidence="1">
    <location>
        <begin position="112"/>
        <end position="123"/>
    </location>
</feature>
<evidence type="ECO:0000256" key="1">
    <source>
        <dbReference type="SAM" id="MobiDB-lite"/>
    </source>
</evidence>
<dbReference type="Pfam" id="PF00326">
    <property type="entry name" value="Peptidase_S9"/>
    <property type="match status" value="1"/>
</dbReference>
<reference evidence="3 4" key="1">
    <citation type="journal article" date="2022" name="G3 (Bethesda)">
        <title>Whole-genome sequence and methylome profiling of the almond [Prunus dulcis (Mill.) D.A. Webb] cultivar 'Nonpareil'.</title>
        <authorList>
            <person name="D'Amico-Willman K.M."/>
            <person name="Ouma W.Z."/>
            <person name="Meulia T."/>
            <person name="Sideli G.M."/>
            <person name="Gradziel T.M."/>
            <person name="Fresnedo-Ramirez J."/>
        </authorList>
    </citation>
    <scope>NUCLEOTIDE SEQUENCE [LARGE SCALE GENOMIC DNA]</scope>
    <source>
        <strain evidence="3">Clone GOH B32 T37-40</strain>
    </source>
</reference>
<name>A0AAD4ZUJ4_PRUDU</name>
<feature type="region of interest" description="Disordered" evidence="1">
    <location>
        <begin position="98"/>
        <end position="129"/>
    </location>
</feature>
<dbReference type="Proteomes" id="UP001054821">
    <property type="component" value="Chromosome 1"/>
</dbReference>
<sequence>MRWRLSNGEEGSEVASVSEERMSQMAFFLSLPPPHHHTDIYVLLNFNISDLQPTATSPLEVKQITAPYGSWKSPIATDDVSAASKLLAGTAVDSLGPSSASSLAPMNPDECPTSSTIGDSSPTPLTPDYGGPIVSYADGVFDARFNRYITLREDARQSTTDPITTIVAVELDSTDIREPEVLVGCISETGEVYKRICVAGCDPAIRESPTEPKWSSKGELFFITDRQNGYWNLYKWVESNNEVISVYSWDAEFSRPLCNFGMNSYELIQSHEQNILIACSYRENGRSYLGILDDVQGSFSVLNIPFTDIDNITLGINCLYVEGASEVHPLSVAKVTLDDHKSKAVAFKIIWSSSPDYLKYKPYFSLPKVIRFPTEVPGQTAFAYFYTPSNPDYQATQEEKPPLLLQAHGGPTFESHGILNLSIQYWTSQGWAFVAVNYGGSSGFGREYRERLLRKWGIVDVNDCCSCARYLVDSGKVDGNRLCITGDSAGGYTTLAALAFRDTFKAGASLYGIADLTMLRAETQKFESHYIDSLVGSEKDYFERSPINFVDRFSCPIILFQGLEDKSVPPVQAREQHGFRKAENIKFTLEQQMVFFARLVGHFKVADDITPF</sequence>
<evidence type="ECO:0000259" key="2">
    <source>
        <dbReference type="Pfam" id="PF00326"/>
    </source>
</evidence>
<comment type="caution">
    <text evidence="3">The sequence shown here is derived from an EMBL/GenBank/DDBJ whole genome shotgun (WGS) entry which is preliminary data.</text>
</comment>
<evidence type="ECO:0000313" key="4">
    <source>
        <dbReference type="Proteomes" id="UP001054821"/>
    </source>
</evidence>
<dbReference type="GO" id="GO:0006508">
    <property type="term" value="P:proteolysis"/>
    <property type="evidence" value="ECO:0007669"/>
    <property type="project" value="InterPro"/>
</dbReference>
<organism evidence="3 4">
    <name type="scientific">Prunus dulcis</name>
    <name type="common">Almond</name>
    <name type="synonym">Amygdalus dulcis</name>
    <dbReference type="NCBI Taxonomy" id="3755"/>
    <lineage>
        <taxon>Eukaryota</taxon>
        <taxon>Viridiplantae</taxon>
        <taxon>Streptophyta</taxon>
        <taxon>Embryophyta</taxon>
        <taxon>Tracheophyta</taxon>
        <taxon>Spermatophyta</taxon>
        <taxon>Magnoliopsida</taxon>
        <taxon>eudicotyledons</taxon>
        <taxon>Gunneridae</taxon>
        <taxon>Pentapetalae</taxon>
        <taxon>rosids</taxon>
        <taxon>fabids</taxon>
        <taxon>Rosales</taxon>
        <taxon>Rosaceae</taxon>
        <taxon>Amygdaloideae</taxon>
        <taxon>Amygdaleae</taxon>
        <taxon>Prunus</taxon>
    </lineage>
</organism>
<keyword evidence="4" id="KW-1185">Reference proteome</keyword>
<feature type="domain" description="Peptidase S9 prolyl oligopeptidase catalytic" evidence="2">
    <location>
        <begin position="422"/>
        <end position="573"/>
    </location>
</feature>
<dbReference type="SUPFAM" id="SSF53474">
    <property type="entry name" value="alpha/beta-Hydrolases"/>
    <property type="match status" value="1"/>
</dbReference>
<dbReference type="AlphaFoldDB" id="A0AAD4ZUJ4"/>
<dbReference type="PANTHER" id="PTHR43056:SF5">
    <property type="entry name" value="PEPTIDASE S9 PROLYL OLIGOPEPTIDASE CATALYTIC DOMAIN-CONTAINING PROTEIN"/>
    <property type="match status" value="1"/>
</dbReference>